<dbReference type="EMBL" id="MN508356">
    <property type="protein sequence ID" value="QFR59741.1"/>
    <property type="molecule type" value="Genomic_DNA"/>
</dbReference>
<gene>
    <name evidence="1" type="ORF">VBApiPXC38_53</name>
</gene>
<protein>
    <submittedName>
        <fullName evidence="1">Uncharacterized protein</fullName>
    </submittedName>
</protein>
<reference evidence="1 2" key="1">
    <citation type="submission" date="2019-09" db="EMBL/GenBank/DDBJ databases">
        <title>The characteristics and genome analysis of VB_ApiP_XC38, a novel N4-like phage Infecting Acinetobacter pittii.</title>
        <authorList>
            <person name="Cheng M."/>
        </authorList>
    </citation>
    <scope>NUCLEOTIDE SEQUENCE [LARGE SCALE GENOMIC DNA]</scope>
</reference>
<evidence type="ECO:0000313" key="1">
    <source>
        <dbReference type="EMBL" id="QFR59741.1"/>
    </source>
</evidence>
<evidence type="ECO:0000313" key="2">
    <source>
        <dbReference type="Proteomes" id="UP000326537"/>
    </source>
</evidence>
<organism evidence="1 2">
    <name type="scientific">Acinetobacter phage VB_ApiP_XC38</name>
    <dbReference type="NCBI Taxonomy" id="2655002"/>
    <lineage>
        <taxon>Viruses</taxon>
        <taxon>Duplodnaviria</taxon>
        <taxon>Heunggongvirae</taxon>
        <taxon>Uroviricota</taxon>
        <taxon>Caudoviricetes</taxon>
        <taxon>Schitoviridae</taxon>
        <taxon>Exceevirus</taxon>
        <taxon>Exceevirus Xc38</taxon>
    </lineage>
</organism>
<name>A0A5P8PSK4_9CAUD</name>
<keyword evidence="2" id="KW-1185">Reference proteome</keyword>
<proteinExistence type="predicted"/>
<dbReference type="Proteomes" id="UP000326537">
    <property type="component" value="Segment"/>
</dbReference>
<accession>A0A5P8PSK4</accession>
<sequence>MKLSMALKAGFTVTHFRGRAVLNIRHIKENQVYDFTLSGERNECVSEDFTVPNDVMVLSATVKFSEELASTLLLPSGVAPLNRKDIIDEAANHMLSDAVTQTNIRNQRRSMREQAGIGIFEQSSDSISSMLEQQARAARAADQLRNSGVTVPLEALQPWSKPKGSF</sequence>